<dbReference type="Gene3D" id="1.25.40.10">
    <property type="entry name" value="Tetratricopeptide repeat domain"/>
    <property type="match status" value="2"/>
</dbReference>
<evidence type="ECO:0000313" key="6">
    <source>
        <dbReference type="Proteomes" id="UP000321464"/>
    </source>
</evidence>
<evidence type="ECO:0000313" key="5">
    <source>
        <dbReference type="EMBL" id="GEO00602.1"/>
    </source>
</evidence>
<dbReference type="SMART" id="SM00028">
    <property type="entry name" value="TPR"/>
    <property type="match status" value="5"/>
</dbReference>
<organism evidence="5 6">
    <name type="scientific">Novosphingobium sediminis</name>
    <dbReference type="NCBI Taxonomy" id="707214"/>
    <lineage>
        <taxon>Bacteria</taxon>
        <taxon>Pseudomonadati</taxon>
        <taxon>Pseudomonadota</taxon>
        <taxon>Alphaproteobacteria</taxon>
        <taxon>Sphingomonadales</taxon>
        <taxon>Sphingomonadaceae</taxon>
        <taxon>Novosphingobium</taxon>
    </lineage>
</organism>
<dbReference type="PANTHER" id="PTHR44858:SF1">
    <property type="entry name" value="UDP-N-ACETYLGLUCOSAMINE--PEPTIDE N-ACETYLGLUCOSAMINYLTRANSFERASE SPINDLY-RELATED"/>
    <property type="match status" value="1"/>
</dbReference>
<evidence type="ECO:0000256" key="1">
    <source>
        <dbReference type="ARBA" id="ARBA00022737"/>
    </source>
</evidence>
<reference evidence="5 6" key="1">
    <citation type="submission" date="2019-07" db="EMBL/GenBank/DDBJ databases">
        <title>Whole genome shotgun sequence of Novosphingobium sediminis NBRC 106119.</title>
        <authorList>
            <person name="Hosoyama A."/>
            <person name="Uohara A."/>
            <person name="Ohji S."/>
            <person name="Ichikawa N."/>
        </authorList>
    </citation>
    <scope>NUCLEOTIDE SEQUENCE [LARGE SCALE GENOMIC DNA]</scope>
    <source>
        <strain evidence="5 6">NBRC 106119</strain>
    </source>
</reference>
<dbReference type="InterPro" id="IPR050498">
    <property type="entry name" value="Ycf3"/>
</dbReference>
<gene>
    <name evidence="5" type="ORF">NSE01_24340</name>
</gene>
<evidence type="ECO:0008006" key="7">
    <source>
        <dbReference type="Google" id="ProtNLM"/>
    </source>
</evidence>
<keyword evidence="2 3" id="KW-0802">TPR repeat</keyword>
<comment type="caution">
    <text evidence="5">The sequence shown here is derived from an EMBL/GenBank/DDBJ whole genome shotgun (WGS) entry which is preliminary data.</text>
</comment>
<dbReference type="EMBL" id="BJYR01000016">
    <property type="protein sequence ID" value="GEO00602.1"/>
    <property type="molecule type" value="Genomic_DNA"/>
</dbReference>
<feature type="chain" id="PRO_5022045214" description="Tetratricopeptide repeat protein" evidence="4">
    <location>
        <begin position="23"/>
        <end position="505"/>
    </location>
</feature>
<dbReference type="PROSITE" id="PS51257">
    <property type="entry name" value="PROKAR_LIPOPROTEIN"/>
    <property type="match status" value="1"/>
</dbReference>
<evidence type="ECO:0000256" key="3">
    <source>
        <dbReference type="PROSITE-ProRule" id="PRU00339"/>
    </source>
</evidence>
<dbReference type="PROSITE" id="PS50005">
    <property type="entry name" value="TPR"/>
    <property type="match status" value="2"/>
</dbReference>
<dbReference type="Proteomes" id="UP000321464">
    <property type="component" value="Unassembled WGS sequence"/>
</dbReference>
<keyword evidence="6" id="KW-1185">Reference proteome</keyword>
<keyword evidence="4" id="KW-0732">Signal</keyword>
<dbReference type="InterPro" id="IPR019734">
    <property type="entry name" value="TPR_rpt"/>
</dbReference>
<dbReference type="InterPro" id="IPR011990">
    <property type="entry name" value="TPR-like_helical_dom_sf"/>
</dbReference>
<dbReference type="AlphaFoldDB" id="A0A512ALK1"/>
<dbReference type="Pfam" id="PF14559">
    <property type="entry name" value="TPR_19"/>
    <property type="match status" value="3"/>
</dbReference>
<accession>A0A512ALK1</accession>
<dbReference type="PANTHER" id="PTHR44858">
    <property type="entry name" value="TETRATRICOPEPTIDE REPEAT PROTEIN 6"/>
    <property type="match status" value="1"/>
</dbReference>
<name>A0A512ALK1_9SPHN</name>
<dbReference type="RefSeq" id="WP_147159937.1">
    <property type="nucleotide sequence ID" value="NZ_BJYR01000016.1"/>
</dbReference>
<evidence type="ECO:0000256" key="2">
    <source>
        <dbReference type="ARBA" id="ARBA00022803"/>
    </source>
</evidence>
<dbReference type="OrthoDB" id="7487699at2"/>
<evidence type="ECO:0000256" key="4">
    <source>
        <dbReference type="SAM" id="SignalP"/>
    </source>
</evidence>
<protein>
    <recommendedName>
        <fullName evidence="7">Tetratricopeptide repeat protein</fullName>
    </recommendedName>
</protein>
<feature type="repeat" description="TPR" evidence="3">
    <location>
        <begin position="422"/>
        <end position="455"/>
    </location>
</feature>
<feature type="signal peptide" evidence="4">
    <location>
        <begin position="1"/>
        <end position="22"/>
    </location>
</feature>
<feature type="repeat" description="TPR" evidence="3">
    <location>
        <begin position="118"/>
        <end position="151"/>
    </location>
</feature>
<proteinExistence type="predicted"/>
<keyword evidence="1" id="KW-0677">Repeat</keyword>
<sequence>MKRSALLAALLLLAACSRTDPAAQYASAQKAFAAEDYAAARAQVLGALDGDGGNRDMMLLLARTQLKLGDGDGAQATLTRLEEGGLASAELSRMKAEAAILRGQPQAALTLLGRDNTADAWRLRAAAQNANGNSPAALDALRRGLAVDPRNYALVHDHARFLIAAQDYPAAGKAVETLRQLGPGRLDTLMMAGSLAAKLGQLAAAKQNFSAAADAFPARVEPLTALASLADMEGQIDAALQIVARAAKIAPNHPEVIDLTVLLASEKGDWETVRKTLVGQEATLDPRSANGMSYAEALLRLGHPEQARAMFAQALLLSPQNPYSRLMLAEAQLAVGDARTALRTVQPLSDSVLAGERALDLAVRAAKAANDPSAGALLARLQSPAFKASQQLANAGQAAMVRQDWPAVLAAFGQIPGHENDAEALRRMALAALRSGQADVALSYADRALDLAPRNADNLHMAALVRLESGRDRDQMLRLMKAASQLDPANRVIRADLARAMNAGG</sequence>
<dbReference type="SUPFAM" id="SSF48452">
    <property type="entry name" value="TPR-like"/>
    <property type="match status" value="3"/>
</dbReference>